<keyword evidence="1" id="KW-1133">Transmembrane helix</keyword>
<evidence type="ECO:0000313" key="2">
    <source>
        <dbReference type="EMBL" id="KAK8857681.1"/>
    </source>
</evidence>
<feature type="transmembrane region" description="Helical" evidence="1">
    <location>
        <begin position="232"/>
        <end position="255"/>
    </location>
</feature>
<keyword evidence="1" id="KW-0472">Membrane</keyword>
<gene>
    <name evidence="2" type="ORF">M9Y10_016089</name>
</gene>
<organism evidence="2 3">
    <name type="scientific">Tritrichomonas musculus</name>
    <dbReference type="NCBI Taxonomy" id="1915356"/>
    <lineage>
        <taxon>Eukaryota</taxon>
        <taxon>Metamonada</taxon>
        <taxon>Parabasalia</taxon>
        <taxon>Tritrichomonadida</taxon>
        <taxon>Tritrichomonadidae</taxon>
        <taxon>Tritrichomonas</taxon>
    </lineage>
</organism>
<name>A0ABR2I5G4_9EUKA</name>
<protein>
    <recommendedName>
        <fullName evidence="4">Tetraspanin family protein</fullName>
    </recommendedName>
</protein>
<evidence type="ECO:0000256" key="1">
    <source>
        <dbReference type="SAM" id="Phobius"/>
    </source>
</evidence>
<comment type="caution">
    <text evidence="2">The sequence shown here is derived from an EMBL/GenBank/DDBJ whole genome shotgun (WGS) entry which is preliminary data.</text>
</comment>
<evidence type="ECO:0008006" key="4">
    <source>
        <dbReference type="Google" id="ProtNLM"/>
    </source>
</evidence>
<dbReference type="EMBL" id="JAPFFF010000020">
    <property type="protein sequence ID" value="KAK8857681.1"/>
    <property type="molecule type" value="Genomic_DNA"/>
</dbReference>
<dbReference type="Proteomes" id="UP001470230">
    <property type="component" value="Unassembled WGS sequence"/>
</dbReference>
<proteinExistence type="predicted"/>
<sequence>MTIERIFGGKCKCCSISTAVFLFIGLFCELVISAYYYNKTNPWIKHGTSAAMVGCYTSVVCVVFSLLSLIMLVLLIITYCCCQKCKKNTCICILLNVFLILFSAITIITGTITSIPGLSIPYSEYEQNVFEKCYDYYFNNILVAREDALANNQIDSFLDWFIDFLYLVVKFGDAKIDKKEYKNSDVHMGGWKLASLSDESFLLAIMTFLGVYGDGQAGLNSTLCVKYAAPELIFAIWTAIAFIIYLSNLCCACCCGKSRDDSDQEDQANNTNSNL</sequence>
<evidence type="ECO:0000313" key="3">
    <source>
        <dbReference type="Proteomes" id="UP001470230"/>
    </source>
</evidence>
<feature type="transmembrane region" description="Helical" evidence="1">
    <location>
        <begin position="93"/>
        <end position="115"/>
    </location>
</feature>
<feature type="transmembrane region" description="Helical" evidence="1">
    <location>
        <begin position="12"/>
        <end position="36"/>
    </location>
</feature>
<keyword evidence="1" id="KW-0812">Transmembrane</keyword>
<accession>A0ABR2I5G4</accession>
<feature type="transmembrane region" description="Helical" evidence="1">
    <location>
        <begin position="56"/>
        <end position="81"/>
    </location>
</feature>
<keyword evidence="3" id="KW-1185">Reference proteome</keyword>
<reference evidence="2 3" key="1">
    <citation type="submission" date="2024-04" db="EMBL/GenBank/DDBJ databases">
        <title>Tritrichomonas musculus Genome.</title>
        <authorList>
            <person name="Alves-Ferreira E."/>
            <person name="Grigg M."/>
            <person name="Lorenzi H."/>
            <person name="Galac M."/>
        </authorList>
    </citation>
    <scope>NUCLEOTIDE SEQUENCE [LARGE SCALE GENOMIC DNA]</scope>
    <source>
        <strain evidence="2 3">EAF2021</strain>
    </source>
</reference>